<evidence type="ECO:0000256" key="3">
    <source>
        <dbReference type="ARBA" id="ARBA00010682"/>
    </source>
</evidence>
<dbReference type="CDD" id="cd09135">
    <property type="entry name" value="PLDc_PGS1_euk_1"/>
    <property type="match status" value="1"/>
</dbReference>
<dbReference type="FunCoup" id="A0A6I8UNP8">
    <property type="interactions" value="1687"/>
</dbReference>
<dbReference type="CDD" id="cd09137">
    <property type="entry name" value="PLDc_PGS1_euk_2"/>
    <property type="match status" value="1"/>
</dbReference>
<dbReference type="PANTHER" id="PTHR12586">
    <property type="entry name" value="CDP-DIACYLGLYCEROL--SERINE O-PHOSPHATIDYLTRANSFERASE"/>
    <property type="match status" value="1"/>
</dbReference>
<evidence type="ECO:0000256" key="11">
    <source>
        <dbReference type="RuleBase" id="RU365024"/>
    </source>
</evidence>
<dbReference type="SMART" id="SM00155">
    <property type="entry name" value="PLDc"/>
    <property type="match status" value="1"/>
</dbReference>
<feature type="domain" description="PLD phosphodiesterase" evidence="12">
    <location>
        <begin position="216"/>
        <end position="242"/>
    </location>
</feature>
<dbReference type="InParanoid" id="A0A6I8UNP8"/>
<keyword evidence="11" id="KW-0067">ATP-binding</keyword>
<dbReference type="InterPro" id="IPR016270">
    <property type="entry name" value="PGS1"/>
</dbReference>
<dbReference type="Proteomes" id="UP000001819">
    <property type="component" value="Chromosome 2"/>
</dbReference>
<dbReference type="UniPathway" id="UPA00084">
    <property type="reaction ID" value="UER00503"/>
</dbReference>
<sequence length="536" mass="61350">MEVGPKVESKNSEQCLRGIYSYCTPNINRQSAKTLREKPRAGIMLYLRRLFSQELSPAAQTDFLGCLQQAPHLLTNGFAGSQALESLSWLHNLAPCFPLRGDQIHVIHEPQHFYDTLVQRIAKAKKRIVLASLYLGTGQLESAFVQTLRHSLQSESSLRLNVLLDFTRGTRGDLNSKSMLMPLVREFKEQVQLSLYHTPDLRGMTKRLAPPRWNELLGLQHMKVYLFDDAVIISGANLSNDYFTNRQDRYILIEDKPLADFYAQLIGRVQEFSLAVSPDATEGLHPNWRILPYEGTKQEFIQLARKRISDFVQETYKRQSQVRDLQTRADTWVFPLLEMGQIGIHHDSVVTKRLLSSCIAGSRLKLATGYFNLTQEYMDTITHECLAQCSILMAHPNANGFQGAKGPAGGIPAAYTLIAKSFYESLVRRKQNHRVNFFEYEKPGWTYHAKGLWYYLPESRLPNLTLIGSSNFGERSVNRDLETQVCLVTTNTDLSQRLQAEADRLYDLSQTAEREIVRRAVPRWVQAVVRIFRNFF</sequence>
<dbReference type="InterPro" id="IPR001736">
    <property type="entry name" value="PLipase_D/transphosphatidylase"/>
</dbReference>
<reference evidence="14" key="2">
    <citation type="submission" date="2025-08" db="UniProtKB">
        <authorList>
            <consortium name="RefSeq"/>
        </authorList>
    </citation>
    <scope>IDENTIFICATION</scope>
    <source>
        <strain evidence="14">MV-25-SWS-2005</strain>
        <tissue evidence="14">Whole body</tissue>
    </source>
</reference>
<name>A0A6I8UNP8_DROPS</name>
<evidence type="ECO:0000256" key="9">
    <source>
        <dbReference type="ARBA" id="ARBA00023264"/>
    </source>
</evidence>
<dbReference type="AlphaFoldDB" id="A0A6I8UNP8"/>
<dbReference type="GO" id="GO:0005739">
    <property type="term" value="C:mitochondrion"/>
    <property type="evidence" value="ECO:0007669"/>
    <property type="project" value="UniProtKB-SubCell"/>
</dbReference>
<gene>
    <name evidence="14" type="primary">PGS1</name>
</gene>
<organism evidence="13 14">
    <name type="scientific">Drosophila pseudoobscura pseudoobscura</name>
    <name type="common">Fruit fly</name>
    <dbReference type="NCBI Taxonomy" id="46245"/>
    <lineage>
        <taxon>Eukaryota</taxon>
        <taxon>Metazoa</taxon>
        <taxon>Ecdysozoa</taxon>
        <taxon>Arthropoda</taxon>
        <taxon>Hexapoda</taxon>
        <taxon>Insecta</taxon>
        <taxon>Pterygota</taxon>
        <taxon>Neoptera</taxon>
        <taxon>Endopterygota</taxon>
        <taxon>Diptera</taxon>
        <taxon>Brachycera</taxon>
        <taxon>Muscomorpha</taxon>
        <taxon>Ephydroidea</taxon>
        <taxon>Drosophilidae</taxon>
        <taxon>Drosophila</taxon>
        <taxon>Sophophora</taxon>
    </lineage>
</organism>
<dbReference type="GO" id="GO:0032049">
    <property type="term" value="P:cardiolipin biosynthetic process"/>
    <property type="evidence" value="ECO:0007669"/>
    <property type="project" value="InterPro"/>
</dbReference>
<evidence type="ECO:0000256" key="1">
    <source>
        <dbReference type="ARBA" id="ARBA00003537"/>
    </source>
</evidence>
<dbReference type="GO" id="GO:0008444">
    <property type="term" value="F:CDP-diacylglycerol-glycerol-3-phosphate 3-phosphatidyltransferase activity"/>
    <property type="evidence" value="ECO:0007669"/>
    <property type="project" value="UniProtKB-EC"/>
</dbReference>
<comment type="function">
    <text evidence="1 11">Functions in the biosynthesis of the anionic phospholipids phosphatidylglycerol and cardiolipin.</text>
</comment>
<comment type="similarity">
    <text evidence="3 11">Belongs to the CDP-alcohol phosphatidyltransferase class-II family.</text>
</comment>
<dbReference type="KEGG" id="dpo:4801336"/>
<dbReference type="SUPFAM" id="SSF56024">
    <property type="entry name" value="Phospholipase D/nuclease"/>
    <property type="match status" value="1"/>
</dbReference>
<dbReference type="InterPro" id="IPR025202">
    <property type="entry name" value="PLD-like_dom"/>
</dbReference>
<dbReference type="PROSITE" id="PS50035">
    <property type="entry name" value="PLD"/>
    <property type="match status" value="1"/>
</dbReference>
<protein>
    <recommendedName>
        <fullName evidence="11">CDP-diacylglycerol--glycerol-3-phosphate 3-phosphatidyltransferase</fullName>
        <ecNumber evidence="11">2.7.8.5</ecNumber>
    </recommendedName>
</protein>
<dbReference type="EC" id="2.7.8.5" evidence="11"/>
<evidence type="ECO:0000256" key="8">
    <source>
        <dbReference type="ARBA" id="ARBA00023209"/>
    </source>
</evidence>
<evidence type="ECO:0000256" key="5">
    <source>
        <dbReference type="ARBA" id="ARBA00022679"/>
    </source>
</evidence>
<keyword evidence="11" id="KW-0547">Nucleotide-binding</keyword>
<keyword evidence="5 11" id="KW-0808">Transferase</keyword>
<comment type="pathway">
    <text evidence="2 11">Phospholipid metabolism; phosphatidylglycerol biosynthesis; phosphatidylglycerol from CDP-diacylglycerol: step 1/2.</text>
</comment>
<dbReference type="RefSeq" id="XP_001358447.2">
    <property type="nucleotide sequence ID" value="XM_001358410.4"/>
</dbReference>
<reference evidence="13" key="1">
    <citation type="submission" date="2024-06" db="UniProtKB">
        <authorList>
            <consortium name="RefSeq"/>
        </authorList>
    </citation>
    <scope>NUCLEOTIDE SEQUENCE [LARGE SCALE GENOMIC DNA]</scope>
    <source>
        <strain evidence="13">MV2-25</strain>
    </source>
</reference>
<keyword evidence="8 11" id="KW-0594">Phospholipid biosynthesis</keyword>
<evidence type="ECO:0000259" key="12">
    <source>
        <dbReference type="PROSITE" id="PS50035"/>
    </source>
</evidence>
<comment type="subcellular location">
    <subcellularLocation>
        <location evidence="11">Mitochondrion</location>
    </subcellularLocation>
</comment>
<evidence type="ECO:0000256" key="7">
    <source>
        <dbReference type="ARBA" id="ARBA00023098"/>
    </source>
</evidence>
<keyword evidence="7 11" id="KW-0443">Lipid metabolism</keyword>
<dbReference type="Pfam" id="PF13091">
    <property type="entry name" value="PLDc_2"/>
    <property type="match status" value="1"/>
</dbReference>
<evidence type="ECO:0000256" key="4">
    <source>
        <dbReference type="ARBA" id="ARBA00022516"/>
    </source>
</evidence>
<evidence type="ECO:0000313" key="14">
    <source>
        <dbReference type="RefSeq" id="XP_001358447.2"/>
    </source>
</evidence>
<evidence type="ECO:0000313" key="13">
    <source>
        <dbReference type="Proteomes" id="UP000001819"/>
    </source>
</evidence>
<comment type="catalytic activity">
    <reaction evidence="10 11">
        <text>a CDP-1,2-diacyl-sn-glycerol + sn-glycerol 3-phosphate = a 1,2-diacyl-sn-glycero-3-phospho-(1'-sn-glycero-3'-phosphate) + CMP + H(+)</text>
        <dbReference type="Rhea" id="RHEA:12593"/>
        <dbReference type="ChEBI" id="CHEBI:15378"/>
        <dbReference type="ChEBI" id="CHEBI:57597"/>
        <dbReference type="ChEBI" id="CHEBI:58332"/>
        <dbReference type="ChEBI" id="CHEBI:60110"/>
        <dbReference type="ChEBI" id="CHEBI:60377"/>
        <dbReference type="EC" id="2.7.8.5"/>
    </reaction>
</comment>
<evidence type="ECO:0000256" key="10">
    <source>
        <dbReference type="ARBA" id="ARBA00048586"/>
    </source>
</evidence>
<dbReference type="GeneID" id="4801336"/>
<dbReference type="Gene3D" id="3.30.870.10">
    <property type="entry name" value="Endonuclease Chain A"/>
    <property type="match status" value="2"/>
</dbReference>
<keyword evidence="4 11" id="KW-0444">Lipid biosynthesis</keyword>
<accession>A0A6I8UNP8</accession>
<evidence type="ECO:0000256" key="6">
    <source>
        <dbReference type="ARBA" id="ARBA00022737"/>
    </source>
</evidence>
<dbReference type="Bgee" id="FBgn0080535">
    <property type="expression patterns" value="Expressed in female reproductive system and 3 other cell types or tissues"/>
</dbReference>
<dbReference type="PANTHER" id="PTHR12586:SF1">
    <property type="entry name" value="CDP-DIACYLGLYCEROL--GLYCEROL-3-PHOSPHATE 3-PHOSPHATIDYLTRANSFERASE, MITOCHONDRIAL"/>
    <property type="match status" value="1"/>
</dbReference>
<keyword evidence="6" id="KW-0677">Repeat</keyword>
<keyword evidence="13" id="KW-1185">Reference proteome</keyword>
<dbReference type="GO" id="GO:0005524">
    <property type="term" value="F:ATP binding"/>
    <property type="evidence" value="ECO:0007669"/>
    <property type="project" value="UniProtKB-KW"/>
</dbReference>
<keyword evidence="9 11" id="KW-1208">Phospholipid metabolism</keyword>
<keyword evidence="11" id="KW-0496">Mitochondrion</keyword>
<evidence type="ECO:0000256" key="2">
    <source>
        <dbReference type="ARBA" id="ARBA00005042"/>
    </source>
</evidence>
<proteinExistence type="inferred from homology"/>